<keyword evidence="1" id="KW-0472">Membrane</keyword>
<dbReference type="RefSeq" id="WP_144748679.1">
    <property type="nucleotide sequence ID" value="NZ_VMNW02000003.1"/>
</dbReference>
<keyword evidence="1" id="KW-1133">Transmembrane helix</keyword>
<evidence type="ECO:0000259" key="2">
    <source>
        <dbReference type="Pfam" id="PF02470"/>
    </source>
</evidence>
<sequence length="430" mass="44818">MKATSVTPLRLGILLIAVTAVVAVLIFWKDRITVALTPTSTIKVHLAENYGMSPYASRVKVAGVEVGQVTDVQPEPGGALVTVEVDTDVPGKLRTQPSGQVRPTTLLGGNYFLDLVPGGPPGPFTGDIPKERTSVPVEMDKISRTLQPDTLTSLQGDLRDLDGVLSGDGRTALQDLAADAPGALRPAGPVLQALQGTEPDSDLPNLVSGLEQTAAALTSQQGQLDSIVNGLDKTSDVLGDRSHDLSQAIANLPATLDSTTTGLSKLDTSLHKLGDTAGPARPVATELDTALQHLNPVLAKLRPLVNKTNNLLVDARPLVDELTPTAQQATAVLQDVQGPVLDRLNGPIKSTVLSPYHGTGHYEGSGTDDPFYKELAYLVTGMDRLAQVTDANGATIGYGIGLSPGTVGGLPISLEQLFGNLTGIGQKGSR</sequence>
<comment type="caution">
    <text evidence="3">The sequence shown here is derived from an EMBL/GenBank/DDBJ whole genome shotgun (WGS) entry which is preliminary data.</text>
</comment>
<keyword evidence="1" id="KW-0812">Transmembrane</keyword>
<reference evidence="3" key="1">
    <citation type="submission" date="2019-09" db="EMBL/GenBank/DDBJ databases">
        <authorList>
            <person name="Teo W.F.A."/>
            <person name="Duangmal K."/>
        </authorList>
    </citation>
    <scope>NUCLEOTIDE SEQUENCE [LARGE SCALE GENOMIC DNA]</scope>
    <source>
        <strain evidence="3">K81G1</strain>
    </source>
</reference>
<feature type="transmembrane region" description="Helical" evidence="1">
    <location>
        <begin position="9"/>
        <end position="28"/>
    </location>
</feature>
<dbReference type="AlphaFoldDB" id="A0A5N0VMI1"/>
<accession>A0A5N0VMI1</accession>
<organism evidence="3 4">
    <name type="scientific">Amycolatopsis acidicola</name>
    <dbReference type="NCBI Taxonomy" id="2596893"/>
    <lineage>
        <taxon>Bacteria</taxon>
        <taxon>Bacillati</taxon>
        <taxon>Actinomycetota</taxon>
        <taxon>Actinomycetes</taxon>
        <taxon>Pseudonocardiales</taxon>
        <taxon>Pseudonocardiaceae</taxon>
        <taxon>Amycolatopsis</taxon>
    </lineage>
</organism>
<dbReference type="EMBL" id="VMNW02000003">
    <property type="protein sequence ID" value="KAA9165982.1"/>
    <property type="molecule type" value="Genomic_DNA"/>
</dbReference>
<evidence type="ECO:0000313" key="3">
    <source>
        <dbReference type="EMBL" id="KAA9165982.1"/>
    </source>
</evidence>
<dbReference type="InterPro" id="IPR003399">
    <property type="entry name" value="Mce/MlaD"/>
</dbReference>
<name>A0A5N0VMI1_9PSEU</name>
<protein>
    <submittedName>
        <fullName evidence="3">MCE family protein</fullName>
    </submittedName>
</protein>
<feature type="domain" description="Mce/MlaD" evidence="2">
    <location>
        <begin position="39"/>
        <end position="118"/>
    </location>
</feature>
<dbReference type="Proteomes" id="UP000319769">
    <property type="component" value="Unassembled WGS sequence"/>
</dbReference>
<dbReference type="InterPro" id="IPR052336">
    <property type="entry name" value="MlaD_Phospholipid_Transporter"/>
</dbReference>
<keyword evidence="4" id="KW-1185">Reference proteome</keyword>
<proteinExistence type="predicted"/>
<dbReference type="PANTHER" id="PTHR33371:SF4">
    <property type="entry name" value="INTERMEMBRANE PHOSPHOLIPID TRANSPORT SYSTEM BINDING PROTEIN MLAD"/>
    <property type="match status" value="1"/>
</dbReference>
<dbReference type="Pfam" id="PF02470">
    <property type="entry name" value="MlaD"/>
    <property type="match status" value="1"/>
</dbReference>
<gene>
    <name evidence="3" type="ORF">FPZ12_003245</name>
</gene>
<dbReference type="OrthoDB" id="5242071at2"/>
<dbReference type="PANTHER" id="PTHR33371">
    <property type="entry name" value="INTERMEMBRANE PHOSPHOLIPID TRANSPORT SYSTEM BINDING PROTEIN MLAD-RELATED"/>
    <property type="match status" value="1"/>
</dbReference>
<evidence type="ECO:0000313" key="4">
    <source>
        <dbReference type="Proteomes" id="UP000319769"/>
    </source>
</evidence>
<evidence type="ECO:0000256" key="1">
    <source>
        <dbReference type="SAM" id="Phobius"/>
    </source>
</evidence>